<comment type="caution">
    <text evidence="10">The sequence shown here is derived from an EMBL/GenBank/DDBJ whole genome shotgun (WGS) entry which is preliminary data.</text>
</comment>
<feature type="transmembrane region" description="Helical" evidence="7">
    <location>
        <begin position="123"/>
        <end position="140"/>
    </location>
</feature>
<evidence type="ECO:0000256" key="6">
    <source>
        <dbReference type="ARBA" id="ARBA00023136"/>
    </source>
</evidence>
<keyword evidence="5 7" id="KW-1133">Transmembrane helix</keyword>
<dbReference type="EMBL" id="LGUE01000001">
    <property type="protein sequence ID" value="KON91209.1"/>
    <property type="molecule type" value="Genomic_DNA"/>
</dbReference>
<dbReference type="Proteomes" id="UP000037405">
    <property type="component" value="Unassembled WGS sequence"/>
</dbReference>
<evidence type="ECO:0000313" key="10">
    <source>
        <dbReference type="EMBL" id="KON91209.1"/>
    </source>
</evidence>
<keyword evidence="11" id="KW-1185">Reference proteome</keyword>
<feature type="transmembrane region" description="Helical" evidence="7">
    <location>
        <begin position="146"/>
        <end position="163"/>
    </location>
</feature>
<keyword evidence="6 7" id="KW-0472">Membrane</keyword>
<evidence type="ECO:0000259" key="8">
    <source>
        <dbReference type="Pfam" id="PF01478"/>
    </source>
</evidence>
<evidence type="ECO:0000256" key="4">
    <source>
        <dbReference type="ARBA" id="ARBA00022692"/>
    </source>
</evidence>
<feature type="transmembrane region" description="Helical" evidence="7">
    <location>
        <begin position="175"/>
        <end position="208"/>
    </location>
</feature>
<feature type="transmembrane region" description="Helical" evidence="7">
    <location>
        <begin position="6"/>
        <end position="25"/>
    </location>
</feature>
<feature type="domain" description="Prepilin type IV endopeptidase peptidase" evidence="8">
    <location>
        <begin position="101"/>
        <end position="204"/>
    </location>
</feature>
<protein>
    <submittedName>
        <fullName evidence="10">Prepilin peptidase</fullName>
    </submittedName>
</protein>
<dbReference type="GO" id="GO:0006465">
    <property type="term" value="P:signal peptide processing"/>
    <property type="evidence" value="ECO:0007669"/>
    <property type="project" value="TreeGrafter"/>
</dbReference>
<keyword evidence="4 7" id="KW-0812">Transmembrane</keyword>
<dbReference type="STRING" id="189381.GCA_900166615_04050"/>
<dbReference type="PATRIC" id="fig|189381.12.peg.341"/>
<feature type="transmembrane region" description="Helical" evidence="7">
    <location>
        <begin position="220"/>
        <end position="242"/>
    </location>
</feature>
<feature type="domain" description="Prepilin peptidase A24 N-terminal" evidence="9">
    <location>
        <begin position="7"/>
        <end position="88"/>
    </location>
</feature>
<dbReference type="InterPro" id="IPR050882">
    <property type="entry name" value="Prepilin_peptidase/N-MTase"/>
</dbReference>
<keyword evidence="3" id="KW-1003">Cell membrane</keyword>
<dbReference type="PANTHER" id="PTHR30487">
    <property type="entry name" value="TYPE 4 PREPILIN-LIKE PROTEINS LEADER PEPTIDE-PROCESSING ENZYME"/>
    <property type="match status" value="1"/>
</dbReference>
<dbReference type="InterPro" id="IPR000045">
    <property type="entry name" value="Prepilin_IV_endopep_pep"/>
</dbReference>
<comment type="subcellular location">
    <subcellularLocation>
        <location evidence="1">Cell membrane</location>
        <topology evidence="1">Multi-pass membrane protein</topology>
    </subcellularLocation>
</comment>
<accession>A0A0M0GMY4</accession>
<evidence type="ECO:0000313" key="11">
    <source>
        <dbReference type="Proteomes" id="UP000037405"/>
    </source>
</evidence>
<evidence type="ECO:0000259" key="9">
    <source>
        <dbReference type="Pfam" id="PF06750"/>
    </source>
</evidence>
<name>A0A0M0GMY4_9BACI</name>
<proteinExistence type="inferred from homology"/>
<comment type="similarity">
    <text evidence="2">Belongs to the peptidase A24 family.</text>
</comment>
<dbReference type="GO" id="GO:0005886">
    <property type="term" value="C:plasma membrane"/>
    <property type="evidence" value="ECO:0007669"/>
    <property type="project" value="UniProtKB-SubCell"/>
</dbReference>
<dbReference type="Pfam" id="PF06750">
    <property type="entry name" value="A24_N_bact"/>
    <property type="match status" value="1"/>
</dbReference>
<dbReference type="OrthoDB" id="9789291at2"/>
<dbReference type="AlphaFoldDB" id="A0A0M0GMY4"/>
<evidence type="ECO:0000256" key="3">
    <source>
        <dbReference type="ARBA" id="ARBA00022475"/>
    </source>
</evidence>
<evidence type="ECO:0000256" key="7">
    <source>
        <dbReference type="SAM" id="Phobius"/>
    </source>
</evidence>
<reference evidence="11" key="1">
    <citation type="submission" date="2015-07" db="EMBL/GenBank/DDBJ databases">
        <title>Fjat-14235 jcm11544.</title>
        <authorList>
            <person name="Liu B."/>
            <person name="Wang J."/>
            <person name="Zhu Y."/>
            <person name="Liu G."/>
            <person name="Chen Q."/>
            <person name="Chen Z."/>
            <person name="Lan J."/>
            <person name="Che J."/>
            <person name="Ge C."/>
            <person name="Shi H."/>
            <person name="Pan Z."/>
            <person name="Liu X."/>
        </authorList>
    </citation>
    <scope>NUCLEOTIDE SEQUENCE [LARGE SCALE GENOMIC DNA]</scope>
    <source>
        <strain evidence="11">JCM 11544</strain>
    </source>
</reference>
<dbReference type="Gene3D" id="1.20.120.1220">
    <property type="match status" value="1"/>
</dbReference>
<feature type="transmembrane region" description="Helical" evidence="7">
    <location>
        <begin position="71"/>
        <end position="90"/>
    </location>
</feature>
<evidence type="ECO:0000256" key="2">
    <source>
        <dbReference type="ARBA" id="ARBA00005801"/>
    </source>
</evidence>
<dbReference type="PANTHER" id="PTHR30487:SF0">
    <property type="entry name" value="PREPILIN LEADER PEPTIDASE_N-METHYLTRANSFERASE-RELATED"/>
    <property type="match status" value="1"/>
</dbReference>
<organism evidence="10 11">
    <name type="scientific">Rossellomorea marisflavi</name>
    <dbReference type="NCBI Taxonomy" id="189381"/>
    <lineage>
        <taxon>Bacteria</taxon>
        <taxon>Bacillati</taxon>
        <taxon>Bacillota</taxon>
        <taxon>Bacilli</taxon>
        <taxon>Bacillales</taxon>
        <taxon>Bacillaceae</taxon>
        <taxon>Rossellomorea</taxon>
    </lineage>
</organism>
<dbReference type="Pfam" id="PF01478">
    <property type="entry name" value="Peptidase_A24"/>
    <property type="match status" value="1"/>
</dbReference>
<evidence type="ECO:0000256" key="1">
    <source>
        <dbReference type="ARBA" id="ARBA00004651"/>
    </source>
</evidence>
<dbReference type="InterPro" id="IPR010627">
    <property type="entry name" value="Prepilin_pept_A24_N"/>
</dbReference>
<evidence type="ECO:0000256" key="5">
    <source>
        <dbReference type="ARBA" id="ARBA00022989"/>
    </source>
</evidence>
<feature type="transmembrane region" description="Helical" evidence="7">
    <location>
        <begin position="96"/>
        <end position="116"/>
    </location>
</feature>
<gene>
    <name evidence="10" type="ORF">AF331_01320</name>
</gene>
<sequence>MIFLLFLYGLILGSFYNVVGLRVPLKTSIVTPGSSCPSCGHRLTARELIPVLSYLIQRGKCSQCKEGISPLYPLMEFTTGALFAFAYYLYGWQPELLVTLTLVSLFMIITVSDLAYMLIPDRILVFFALMFILERSFIPLDLWWDSLLGAASGFVLLLVIAVISRGGMGGGDIKLFAVIGFVLGAKGMLLAFFLATLFGAVFGIIGLAAGFYKRGKPIAFGPYIVVGTLVSVFYGRQVLLWYSSLFI</sequence>
<dbReference type="GO" id="GO:0004190">
    <property type="term" value="F:aspartic-type endopeptidase activity"/>
    <property type="evidence" value="ECO:0007669"/>
    <property type="project" value="InterPro"/>
</dbReference>